<keyword evidence="2" id="KW-1185">Reference proteome</keyword>
<comment type="caution">
    <text evidence="1">The sequence shown here is derived from an EMBL/GenBank/DDBJ whole genome shotgun (WGS) entry which is preliminary data.</text>
</comment>
<name>A0ACC0GA29_9ERIC</name>
<sequence length="102" mass="10917">MPPLNKFPSFATNAPLTEQQQAAIVALSHAFAEHPYPVKLSQVHVHGQDNGLSISTKHCTVEESGAIEAVLVNTNQTVLLSITLLGPITDHWPCFTAFAASV</sequence>
<gene>
    <name evidence="1" type="ORF">LOK49_LG10G00391</name>
</gene>
<evidence type="ECO:0000313" key="1">
    <source>
        <dbReference type="EMBL" id="KAI7997794.1"/>
    </source>
</evidence>
<dbReference type="Proteomes" id="UP001060215">
    <property type="component" value="Chromosome 10"/>
</dbReference>
<dbReference type="EMBL" id="CM045767">
    <property type="protein sequence ID" value="KAI7997794.1"/>
    <property type="molecule type" value="Genomic_DNA"/>
</dbReference>
<evidence type="ECO:0000313" key="2">
    <source>
        <dbReference type="Proteomes" id="UP001060215"/>
    </source>
</evidence>
<proteinExistence type="predicted"/>
<reference evidence="1 2" key="1">
    <citation type="journal article" date="2022" name="Plant J.">
        <title>Chromosome-level genome of Camellia lanceoleosa provides a valuable resource for understanding genome evolution and self-incompatibility.</title>
        <authorList>
            <person name="Gong W."/>
            <person name="Xiao S."/>
            <person name="Wang L."/>
            <person name="Liao Z."/>
            <person name="Chang Y."/>
            <person name="Mo W."/>
            <person name="Hu G."/>
            <person name="Li W."/>
            <person name="Zhao G."/>
            <person name="Zhu H."/>
            <person name="Hu X."/>
            <person name="Ji K."/>
            <person name="Xiang X."/>
            <person name="Song Q."/>
            <person name="Yuan D."/>
            <person name="Jin S."/>
            <person name="Zhang L."/>
        </authorList>
    </citation>
    <scope>NUCLEOTIDE SEQUENCE [LARGE SCALE GENOMIC DNA]</scope>
    <source>
        <strain evidence="1">SQ_2022a</strain>
    </source>
</reference>
<protein>
    <submittedName>
        <fullName evidence="1">Uncharacterized protein</fullName>
    </submittedName>
</protein>
<organism evidence="1 2">
    <name type="scientific">Camellia lanceoleosa</name>
    <dbReference type="NCBI Taxonomy" id="1840588"/>
    <lineage>
        <taxon>Eukaryota</taxon>
        <taxon>Viridiplantae</taxon>
        <taxon>Streptophyta</taxon>
        <taxon>Embryophyta</taxon>
        <taxon>Tracheophyta</taxon>
        <taxon>Spermatophyta</taxon>
        <taxon>Magnoliopsida</taxon>
        <taxon>eudicotyledons</taxon>
        <taxon>Gunneridae</taxon>
        <taxon>Pentapetalae</taxon>
        <taxon>asterids</taxon>
        <taxon>Ericales</taxon>
        <taxon>Theaceae</taxon>
        <taxon>Camellia</taxon>
    </lineage>
</organism>
<accession>A0ACC0GA29</accession>